<evidence type="ECO:0000256" key="1">
    <source>
        <dbReference type="SAM" id="MobiDB-lite"/>
    </source>
</evidence>
<comment type="caution">
    <text evidence="3">The sequence shown here is derived from an EMBL/GenBank/DDBJ whole genome shotgun (WGS) entry which is preliminary data.</text>
</comment>
<dbReference type="Proteomes" id="UP000656813">
    <property type="component" value="Unassembled WGS sequence"/>
</dbReference>
<accession>A0A8J2ZSS4</accession>
<proteinExistence type="predicted"/>
<keyword evidence="2" id="KW-0472">Membrane</keyword>
<protein>
    <recommendedName>
        <fullName evidence="5">Sporulation protein YunB</fullName>
    </recommendedName>
</protein>
<evidence type="ECO:0000313" key="4">
    <source>
        <dbReference type="Proteomes" id="UP000656813"/>
    </source>
</evidence>
<dbReference type="NCBIfam" id="TIGR02832">
    <property type="entry name" value="spo_yunB"/>
    <property type="match status" value="1"/>
</dbReference>
<feature type="region of interest" description="Disordered" evidence="1">
    <location>
        <begin position="258"/>
        <end position="299"/>
    </location>
</feature>
<reference evidence="3" key="1">
    <citation type="journal article" date="2014" name="Int. J. Syst. Evol. Microbiol.">
        <title>Complete genome sequence of Corynebacterium casei LMG S-19264T (=DSM 44701T), isolated from a smear-ripened cheese.</title>
        <authorList>
            <consortium name="US DOE Joint Genome Institute (JGI-PGF)"/>
            <person name="Walter F."/>
            <person name="Albersmeier A."/>
            <person name="Kalinowski J."/>
            <person name="Ruckert C."/>
        </authorList>
    </citation>
    <scope>NUCLEOTIDE SEQUENCE</scope>
    <source>
        <strain evidence="3">CGMCC 1.12777</strain>
    </source>
</reference>
<keyword evidence="2" id="KW-0812">Transmembrane</keyword>
<dbReference type="RefSeq" id="WP_188495577.1">
    <property type="nucleotide sequence ID" value="NZ_BMFV01000002.1"/>
</dbReference>
<sequence length="299" mass="33238">MKKRIRQQRMVPLRHVFVTAVVFFILFTLLCLWIINENVSPVLVEIGKAKTKQIATYAVNYGVGKQTTNEMEKYQSEEGSKQLIQLTLDDDHYITNVNYNMAAVTRIFSEVTQRIQQYLRAVEEGTINPVNTDFNDTKIEGGEKGVIAKVPLGQATKNVMFSNLGPTIPVKLAVTSNVKPDIKNQVTEVNINSAYIQIYLDVIVEVQIVLPFQTKQIKVHNTIPITAQYINGKVPNYYSTGKDNASIALPDKILNQSEFEKKKGTSDPTNSSTGAESDPDSQATSADKATTSTESNSEQ</sequence>
<name>A0A8J2ZSS4_9BACL</name>
<evidence type="ECO:0000313" key="3">
    <source>
        <dbReference type="EMBL" id="GGH75174.1"/>
    </source>
</evidence>
<organism evidence="3 4">
    <name type="scientific">Pullulanibacillus pueri</name>
    <dbReference type="NCBI Taxonomy" id="1437324"/>
    <lineage>
        <taxon>Bacteria</taxon>
        <taxon>Bacillati</taxon>
        <taxon>Bacillota</taxon>
        <taxon>Bacilli</taxon>
        <taxon>Bacillales</taxon>
        <taxon>Sporolactobacillaceae</taxon>
        <taxon>Pullulanibacillus</taxon>
    </lineage>
</organism>
<feature type="compositionally biased region" description="Polar residues" evidence="1">
    <location>
        <begin position="266"/>
        <end position="299"/>
    </location>
</feature>
<keyword evidence="4" id="KW-1185">Reference proteome</keyword>
<dbReference type="EMBL" id="BMFV01000002">
    <property type="protein sequence ID" value="GGH75174.1"/>
    <property type="molecule type" value="Genomic_DNA"/>
</dbReference>
<reference evidence="3" key="2">
    <citation type="submission" date="2020-09" db="EMBL/GenBank/DDBJ databases">
        <authorList>
            <person name="Sun Q."/>
            <person name="Zhou Y."/>
        </authorList>
    </citation>
    <scope>NUCLEOTIDE SEQUENCE</scope>
    <source>
        <strain evidence="3">CGMCC 1.12777</strain>
    </source>
</reference>
<feature type="transmembrane region" description="Helical" evidence="2">
    <location>
        <begin position="12"/>
        <end position="35"/>
    </location>
</feature>
<dbReference type="InterPro" id="IPR014197">
    <property type="entry name" value="Sporulation_prot_YunB"/>
</dbReference>
<keyword evidence="2" id="KW-1133">Transmembrane helix</keyword>
<gene>
    <name evidence="3" type="ORF">GCM10007096_04120</name>
</gene>
<dbReference type="AlphaFoldDB" id="A0A8J2ZSS4"/>
<evidence type="ECO:0008006" key="5">
    <source>
        <dbReference type="Google" id="ProtNLM"/>
    </source>
</evidence>
<dbReference type="Pfam" id="PF09560">
    <property type="entry name" value="Spore_YunB"/>
    <property type="match status" value="1"/>
</dbReference>
<evidence type="ECO:0000256" key="2">
    <source>
        <dbReference type="SAM" id="Phobius"/>
    </source>
</evidence>